<comment type="caution">
    <text evidence="6">The sequence shown here is derived from an EMBL/GenBank/DDBJ whole genome shotgun (WGS) entry which is preliminary data.</text>
</comment>
<dbReference type="InterPro" id="IPR058163">
    <property type="entry name" value="LysR-type_TF_proteobact-type"/>
</dbReference>
<dbReference type="GO" id="GO:0006351">
    <property type="term" value="P:DNA-templated transcription"/>
    <property type="evidence" value="ECO:0007669"/>
    <property type="project" value="TreeGrafter"/>
</dbReference>
<dbReference type="InterPro" id="IPR005119">
    <property type="entry name" value="LysR_subst-bd"/>
</dbReference>
<dbReference type="CDD" id="cd08422">
    <property type="entry name" value="PBP2_CrgA_like"/>
    <property type="match status" value="1"/>
</dbReference>
<dbReference type="InterPro" id="IPR036388">
    <property type="entry name" value="WH-like_DNA-bd_sf"/>
</dbReference>
<keyword evidence="2" id="KW-0805">Transcription regulation</keyword>
<gene>
    <name evidence="6" type="ORF">DWB85_18985</name>
</gene>
<dbReference type="PANTHER" id="PTHR30537:SF5">
    <property type="entry name" value="HTH-TYPE TRANSCRIPTIONAL ACTIVATOR TTDR-RELATED"/>
    <property type="match status" value="1"/>
</dbReference>
<dbReference type="Pfam" id="PF00126">
    <property type="entry name" value="HTH_1"/>
    <property type="match status" value="1"/>
</dbReference>
<comment type="similarity">
    <text evidence="1">Belongs to the LysR transcriptional regulatory family.</text>
</comment>
<organism evidence="6 7">
    <name type="scientific">Seongchinamella sediminis</name>
    <dbReference type="NCBI Taxonomy" id="2283635"/>
    <lineage>
        <taxon>Bacteria</taxon>
        <taxon>Pseudomonadati</taxon>
        <taxon>Pseudomonadota</taxon>
        <taxon>Gammaproteobacteria</taxon>
        <taxon>Cellvibrionales</taxon>
        <taxon>Halieaceae</taxon>
        <taxon>Seongchinamella</taxon>
    </lineage>
</organism>
<dbReference type="PROSITE" id="PS50931">
    <property type="entry name" value="HTH_LYSR"/>
    <property type="match status" value="1"/>
</dbReference>
<proteinExistence type="inferred from homology"/>
<evidence type="ECO:0000313" key="7">
    <source>
        <dbReference type="Proteomes" id="UP000265509"/>
    </source>
</evidence>
<dbReference type="GO" id="GO:0043565">
    <property type="term" value="F:sequence-specific DNA binding"/>
    <property type="evidence" value="ECO:0007669"/>
    <property type="project" value="TreeGrafter"/>
</dbReference>
<dbReference type="Gene3D" id="3.40.190.290">
    <property type="match status" value="1"/>
</dbReference>
<accession>A0A3L7DW57</accession>
<keyword evidence="3" id="KW-0238">DNA-binding</keyword>
<dbReference type="EMBL" id="QRAN01000042">
    <property type="protein sequence ID" value="RLQ20181.1"/>
    <property type="molecule type" value="Genomic_DNA"/>
</dbReference>
<evidence type="ECO:0000313" key="6">
    <source>
        <dbReference type="EMBL" id="RLQ20181.1"/>
    </source>
</evidence>
<dbReference type="Pfam" id="PF03466">
    <property type="entry name" value="LysR_substrate"/>
    <property type="match status" value="1"/>
</dbReference>
<keyword evidence="4" id="KW-0804">Transcription</keyword>
<evidence type="ECO:0000256" key="4">
    <source>
        <dbReference type="ARBA" id="ARBA00023163"/>
    </source>
</evidence>
<protein>
    <submittedName>
        <fullName evidence="6">LysR family transcriptional regulator</fullName>
    </submittedName>
</protein>
<dbReference type="SUPFAM" id="SSF53850">
    <property type="entry name" value="Periplasmic binding protein-like II"/>
    <property type="match status" value="1"/>
</dbReference>
<dbReference type="Proteomes" id="UP000265509">
    <property type="component" value="Unassembled WGS sequence"/>
</dbReference>
<dbReference type="SUPFAM" id="SSF46785">
    <property type="entry name" value="Winged helix' DNA-binding domain"/>
    <property type="match status" value="1"/>
</dbReference>
<dbReference type="GO" id="GO:0003700">
    <property type="term" value="F:DNA-binding transcription factor activity"/>
    <property type="evidence" value="ECO:0007669"/>
    <property type="project" value="InterPro"/>
</dbReference>
<name>A0A3L7DW57_9GAMM</name>
<dbReference type="InterPro" id="IPR000847">
    <property type="entry name" value="LysR_HTH_N"/>
</dbReference>
<evidence type="ECO:0000256" key="2">
    <source>
        <dbReference type="ARBA" id="ARBA00023015"/>
    </source>
</evidence>
<evidence type="ECO:0000259" key="5">
    <source>
        <dbReference type="PROSITE" id="PS50931"/>
    </source>
</evidence>
<dbReference type="InterPro" id="IPR036390">
    <property type="entry name" value="WH_DNA-bd_sf"/>
</dbReference>
<evidence type="ECO:0000256" key="1">
    <source>
        <dbReference type="ARBA" id="ARBA00009437"/>
    </source>
</evidence>
<sequence length="318" mass="35828">MTIIGKIGFLFFLYEIIGYPMQDAQNLMIFAQVLESGSFSKAAQRLGIANSSVSKRMQVLEASLGVRLIHRTTRSLKPTEEGQKLYERCARIKEQIEDISLEASGFKEIPRGSVKICVPPLMAHTKLTPQLPDFLSRYPEVSIELELTERESDLQHTGFDLSIRTGELRDSSVIAQQLCIVNSVLCAAPGYLDQHGRPSHPTDLEKYNYLAWRSPDRKSYNQLVFRKGTKSYKTPTAGNFVSSNALAVKEAAIFGAGITLLPDITINQEIESGLLEQLLPRYTCYQYPLYMCYHHRDHLPAKMKVATEFIKKVFQSGS</sequence>
<evidence type="ECO:0000256" key="3">
    <source>
        <dbReference type="ARBA" id="ARBA00023125"/>
    </source>
</evidence>
<dbReference type="FunFam" id="1.10.10.10:FF:000001">
    <property type="entry name" value="LysR family transcriptional regulator"/>
    <property type="match status" value="1"/>
</dbReference>
<feature type="domain" description="HTH lysR-type" evidence="5">
    <location>
        <begin position="27"/>
        <end position="79"/>
    </location>
</feature>
<dbReference type="Gene3D" id="1.10.10.10">
    <property type="entry name" value="Winged helix-like DNA-binding domain superfamily/Winged helix DNA-binding domain"/>
    <property type="match status" value="1"/>
</dbReference>
<keyword evidence="7" id="KW-1185">Reference proteome</keyword>
<dbReference type="PANTHER" id="PTHR30537">
    <property type="entry name" value="HTH-TYPE TRANSCRIPTIONAL REGULATOR"/>
    <property type="match status" value="1"/>
</dbReference>
<dbReference type="AlphaFoldDB" id="A0A3L7DW57"/>
<reference evidence="6 7" key="1">
    <citation type="submission" date="2018-07" db="EMBL/GenBank/DDBJ databases">
        <title>Halioglobus sp. genome submission.</title>
        <authorList>
            <person name="Ye M.-Q."/>
            <person name="Du Z.-J."/>
        </authorList>
    </citation>
    <scope>NUCLEOTIDE SEQUENCE [LARGE SCALE GENOMIC DNA]</scope>
    <source>
        <strain evidence="6 7">U0301</strain>
    </source>
</reference>